<dbReference type="AlphaFoldDB" id="A0A0J6S2A2"/>
<evidence type="ECO:0000313" key="1">
    <source>
        <dbReference type="EMBL" id="KMO27702.1"/>
    </source>
</evidence>
<proteinExistence type="predicted"/>
<dbReference type="PIRSF" id="PIRSF034110">
    <property type="entry name" value="DUF1203"/>
    <property type="match status" value="1"/>
</dbReference>
<sequence length="162" mass="17836">MTDFQCIPIATETADRFRETGTDDRGNQVRRFIATPDGSYPCRHCLRLAEPGEAVLLGSYDLPKPQGIYWTPSPIFVHEAACPRADAVYDVAPIVRANPLVSVRAYDLRDQCLYDLGHVCAGLDVDAPLRRALGDARTAFVNIHTARPGCLLSLVTRVADRP</sequence>
<reference evidence="1 2" key="1">
    <citation type="submission" date="2015-03" db="EMBL/GenBank/DDBJ databases">
        <title>Genome sequencing of Methylobacterium variabile DSM 16961.</title>
        <authorList>
            <person name="Chaudhry V."/>
            <person name="Patil P.B."/>
        </authorList>
    </citation>
    <scope>NUCLEOTIDE SEQUENCE [LARGE SCALE GENOMIC DNA]</scope>
    <source>
        <strain evidence="1 2">DSM 16961</strain>
    </source>
</reference>
<gene>
    <name evidence="1" type="ORF">VQ02_32675</name>
</gene>
<evidence type="ECO:0000313" key="2">
    <source>
        <dbReference type="Proteomes" id="UP000035955"/>
    </source>
</evidence>
<dbReference type="Pfam" id="PF06718">
    <property type="entry name" value="DUF1203"/>
    <property type="match status" value="1"/>
</dbReference>
<name>A0A0J6S2A2_9HYPH</name>
<dbReference type="EMBL" id="LABY01000344">
    <property type="protein sequence ID" value="KMO27702.1"/>
    <property type="molecule type" value="Genomic_DNA"/>
</dbReference>
<dbReference type="InterPro" id="IPR009593">
    <property type="entry name" value="DUF1203"/>
</dbReference>
<dbReference type="RefSeq" id="WP_048448426.1">
    <property type="nucleotide sequence ID" value="NZ_LABY01000344.1"/>
</dbReference>
<dbReference type="OrthoDB" id="118609at2"/>
<dbReference type="Proteomes" id="UP000035955">
    <property type="component" value="Unassembled WGS sequence"/>
</dbReference>
<comment type="caution">
    <text evidence="1">The sequence shown here is derived from an EMBL/GenBank/DDBJ whole genome shotgun (WGS) entry which is preliminary data.</text>
</comment>
<organism evidence="1 2">
    <name type="scientific">Methylobacterium variabile</name>
    <dbReference type="NCBI Taxonomy" id="298794"/>
    <lineage>
        <taxon>Bacteria</taxon>
        <taxon>Pseudomonadati</taxon>
        <taxon>Pseudomonadota</taxon>
        <taxon>Alphaproteobacteria</taxon>
        <taxon>Hyphomicrobiales</taxon>
        <taxon>Methylobacteriaceae</taxon>
        <taxon>Methylobacterium</taxon>
    </lineage>
</organism>
<evidence type="ECO:0008006" key="3">
    <source>
        <dbReference type="Google" id="ProtNLM"/>
    </source>
</evidence>
<dbReference type="PATRIC" id="fig|298794.3.peg.5135"/>
<protein>
    <recommendedName>
        <fullName evidence="3">DUF1203 domain-containing protein</fullName>
    </recommendedName>
</protein>
<accession>A0A0J6S2A2</accession>
<keyword evidence="2" id="KW-1185">Reference proteome</keyword>